<evidence type="ECO:0000256" key="12">
    <source>
        <dbReference type="SAM" id="SignalP"/>
    </source>
</evidence>
<evidence type="ECO:0000256" key="8">
    <source>
        <dbReference type="ARBA" id="ARBA00022723"/>
    </source>
</evidence>
<evidence type="ECO:0000259" key="13">
    <source>
        <dbReference type="Pfam" id="PF01433"/>
    </source>
</evidence>
<dbReference type="InterPro" id="IPR001930">
    <property type="entry name" value="Peptidase_M1"/>
</dbReference>
<evidence type="ECO:0000256" key="2">
    <source>
        <dbReference type="ARBA" id="ARBA00001947"/>
    </source>
</evidence>
<comment type="cofactor">
    <cofactor evidence="2">
        <name>Zn(2+)</name>
        <dbReference type="ChEBI" id="CHEBI:29105"/>
    </cofactor>
</comment>
<comment type="caution">
    <text evidence="14">The sequence shown here is derived from an EMBL/GenBank/DDBJ whole genome shotgun (WGS) entry which is preliminary data.</text>
</comment>
<dbReference type="PANTHER" id="PTHR11533:SF174">
    <property type="entry name" value="PUROMYCIN-SENSITIVE AMINOPEPTIDASE-RELATED"/>
    <property type="match status" value="1"/>
</dbReference>
<accession>A0ABS3B4H0</accession>
<protein>
    <recommendedName>
        <fullName evidence="5">Aminopeptidase N</fullName>
        <ecNumber evidence="4">3.4.11.2</ecNumber>
    </recommendedName>
</protein>
<comment type="similarity">
    <text evidence="3">Belongs to the peptidase M1 family.</text>
</comment>
<evidence type="ECO:0000256" key="1">
    <source>
        <dbReference type="ARBA" id="ARBA00000098"/>
    </source>
</evidence>
<evidence type="ECO:0000256" key="3">
    <source>
        <dbReference type="ARBA" id="ARBA00010136"/>
    </source>
</evidence>
<keyword evidence="6" id="KW-0031">Aminopeptidase</keyword>
<feature type="chain" id="PRO_5045442769" description="Aminopeptidase N" evidence="12">
    <location>
        <begin position="30"/>
        <end position="469"/>
    </location>
</feature>
<organism evidence="14 15">
    <name type="scientific">Xanthomonas bonasiae</name>
    <dbReference type="NCBI Taxonomy" id="2810351"/>
    <lineage>
        <taxon>Bacteria</taxon>
        <taxon>Pseudomonadati</taxon>
        <taxon>Pseudomonadota</taxon>
        <taxon>Gammaproteobacteria</taxon>
        <taxon>Lysobacterales</taxon>
        <taxon>Lysobacteraceae</taxon>
        <taxon>Xanthomonas</taxon>
    </lineage>
</organism>
<dbReference type="SUPFAM" id="SSF63737">
    <property type="entry name" value="Leukotriene A4 hydrolase N-terminal domain"/>
    <property type="match status" value="1"/>
</dbReference>
<feature type="signal peptide" evidence="12">
    <location>
        <begin position="1"/>
        <end position="29"/>
    </location>
</feature>
<dbReference type="InterPro" id="IPR027268">
    <property type="entry name" value="Peptidase_M4/M1_CTD_sf"/>
</dbReference>
<dbReference type="PRINTS" id="PR00756">
    <property type="entry name" value="ALADIPTASE"/>
</dbReference>
<reference evidence="14 15" key="1">
    <citation type="submission" date="2021-02" db="EMBL/GenBank/DDBJ databases">
        <title>Taxonomically Unique Crown Gall-Associated Xanthomonas Stains Have Deficiency in Virulence Repertories.</title>
        <authorList>
            <person name="Mafakheri H."/>
            <person name="Taghavi S.M."/>
            <person name="Dimkic I."/>
            <person name="Nemanja K."/>
            <person name="Osdaghi E."/>
        </authorList>
    </citation>
    <scope>NUCLEOTIDE SEQUENCE [LARGE SCALE GENOMIC DNA]</scope>
    <source>
        <strain evidence="14 15">FX4</strain>
    </source>
</reference>
<feature type="domain" description="Peptidase M1 membrane alanine aminopeptidase" evidence="13">
    <location>
        <begin position="290"/>
        <end position="446"/>
    </location>
</feature>
<evidence type="ECO:0000313" key="15">
    <source>
        <dbReference type="Proteomes" id="UP000695802"/>
    </source>
</evidence>
<keyword evidence="7" id="KW-0645">Protease</keyword>
<dbReference type="Proteomes" id="UP000695802">
    <property type="component" value="Unassembled WGS sequence"/>
</dbReference>
<dbReference type="EMBL" id="JAFIWB010000018">
    <property type="protein sequence ID" value="MBN6103508.1"/>
    <property type="molecule type" value="Genomic_DNA"/>
</dbReference>
<evidence type="ECO:0000256" key="10">
    <source>
        <dbReference type="ARBA" id="ARBA00022833"/>
    </source>
</evidence>
<keyword evidence="8" id="KW-0479">Metal-binding</keyword>
<evidence type="ECO:0000256" key="9">
    <source>
        <dbReference type="ARBA" id="ARBA00022801"/>
    </source>
</evidence>
<dbReference type="InterPro" id="IPR050344">
    <property type="entry name" value="Peptidase_M1_aminopeptidases"/>
</dbReference>
<proteinExistence type="inferred from homology"/>
<evidence type="ECO:0000256" key="5">
    <source>
        <dbReference type="ARBA" id="ARBA00015611"/>
    </source>
</evidence>
<comment type="catalytic activity">
    <reaction evidence="1">
        <text>Release of an N-terminal amino acid, Xaa-|-Yaa- from a peptide, amide or arylamide. Xaa is preferably Ala, but may be most amino acids including Pro (slow action). When a terminal hydrophobic residue is followed by a prolyl residue, the two may be released as an intact Xaa-Pro dipeptide.</text>
        <dbReference type="EC" id="3.4.11.2"/>
    </reaction>
</comment>
<name>A0ABS3B4H0_9XANT</name>
<evidence type="ECO:0000313" key="14">
    <source>
        <dbReference type="EMBL" id="MBN6103508.1"/>
    </source>
</evidence>
<evidence type="ECO:0000256" key="4">
    <source>
        <dbReference type="ARBA" id="ARBA00012564"/>
    </source>
</evidence>
<dbReference type="EC" id="3.4.11.2" evidence="4"/>
<keyword evidence="15" id="KW-1185">Reference proteome</keyword>
<dbReference type="Gene3D" id="1.10.390.10">
    <property type="entry name" value="Neutral Protease Domain 2"/>
    <property type="match status" value="1"/>
</dbReference>
<evidence type="ECO:0000256" key="6">
    <source>
        <dbReference type="ARBA" id="ARBA00022438"/>
    </source>
</evidence>
<dbReference type="SUPFAM" id="SSF55486">
    <property type="entry name" value="Metalloproteases ('zincins'), catalytic domain"/>
    <property type="match status" value="1"/>
</dbReference>
<dbReference type="InterPro" id="IPR014782">
    <property type="entry name" value="Peptidase_M1_dom"/>
</dbReference>
<sequence>MTRPPRRSANRYARAALVALAAASAAAGAAEPPMAPAPGTGFEVERYAVTLHPDLVTTAVAGTQSITLRGTQRVSQLVFSPNALQLHAATLNGRAVTVVRRADGIVFDLPVPLQKGATATLRFALEGVPARGLIRAGDGIYSSYFACDWMVCLQDAPGDKAEFALDLLLPAGASSLGVGKALPLRARRDDLVLHRWRSTRPYSAYLFGFAAGTFAKATVKTDVGELVYMDATGQGTDLAAAFAQAPGIARFLADKAGIALPDRRYTQLRVPGQEAQEAATFSLIGQEALEEDNQAPSEAWIVAHEMAHQWWGNLVTCASWQDFWLNEGITTFMTAAWKEQAVGADAYRQELEQAQRRLERARAAGFDKPLAWSGSYPSLGMRRAVQYSKGALFLAHLRERLGEQAFWNGIRGFTRGHAGKTVTSRDFQAAMERASGQDLSAIFAEWVYGATEPAPAAMPPATATAAPTR</sequence>
<dbReference type="PANTHER" id="PTHR11533">
    <property type="entry name" value="PROTEASE M1 ZINC METALLOPROTEASE"/>
    <property type="match status" value="1"/>
</dbReference>
<dbReference type="Pfam" id="PF01433">
    <property type="entry name" value="Peptidase_M1"/>
    <property type="match status" value="1"/>
</dbReference>
<keyword evidence="10" id="KW-0862">Zinc</keyword>
<dbReference type="Gene3D" id="2.60.40.1730">
    <property type="entry name" value="tricorn interacting facor f3 domain"/>
    <property type="match status" value="1"/>
</dbReference>
<keyword evidence="12" id="KW-0732">Signal</keyword>
<evidence type="ECO:0000256" key="7">
    <source>
        <dbReference type="ARBA" id="ARBA00022670"/>
    </source>
</evidence>
<keyword evidence="11" id="KW-0482">Metalloprotease</keyword>
<evidence type="ECO:0000256" key="11">
    <source>
        <dbReference type="ARBA" id="ARBA00023049"/>
    </source>
</evidence>
<dbReference type="InterPro" id="IPR042097">
    <property type="entry name" value="Aminopeptidase_N-like_N_sf"/>
</dbReference>
<gene>
    <name evidence="14" type="ORF">JR064_15170</name>
</gene>
<keyword evidence="9" id="KW-0378">Hydrolase</keyword>